<dbReference type="InterPro" id="IPR031157">
    <property type="entry name" value="G_TR_CS"/>
</dbReference>
<evidence type="ECO:0000259" key="9">
    <source>
        <dbReference type="PROSITE" id="PS51722"/>
    </source>
</evidence>
<keyword evidence="6 8" id="KW-0342">GTP-binding</keyword>
<dbReference type="Gene3D" id="2.40.30.10">
    <property type="entry name" value="Translation factors"/>
    <property type="match status" value="1"/>
</dbReference>
<dbReference type="SUPFAM" id="SSF50447">
    <property type="entry name" value="Translation proteins"/>
    <property type="match status" value="1"/>
</dbReference>
<dbReference type="Gene3D" id="3.30.70.3280">
    <property type="entry name" value="Peptide chain release factor 3, domain III"/>
    <property type="match status" value="1"/>
</dbReference>
<dbReference type="PROSITE" id="PS51722">
    <property type="entry name" value="G_TR_2"/>
    <property type="match status" value="1"/>
</dbReference>
<dbReference type="GO" id="GO:0006449">
    <property type="term" value="P:regulation of translational termination"/>
    <property type="evidence" value="ECO:0007669"/>
    <property type="project" value="UniProtKB-UniRule"/>
</dbReference>
<dbReference type="InterPro" id="IPR000795">
    <property type="entry name" value="T_Tr_GTP-bd_dom"/>
</dbReference>
<dbReference type="InterPro" id="IPR009000">
    <property type="entry name" value="Transl_B-barrel_sf"/>
</dbReference>
<protein>
    <recommendedName>
        <fullName evidence="7 8">Peptide chain release factor 3</fullName>
        <shortName evidence="8">RF-3</shortName>
    </recommendedName>
</protein>
<dbReference type="PRINTS" id="PR00315">
    <property type="entry name" value="ELONGATNFCT"/>
</dbReference>
<dbReference type="SUPFAM" id="SSF54980">
    <property type="entry name" value="EF-G C-terminal domain-like"/>
    <property type="match status" value="1"/>
</dbReference>
<dbReference type="RefSeq" id="WP_006790163.1">
    <property type="nucleotide sequence ID" value="NZ_JH417588.1"/>
</dbReference>
<dbReference type="Pfam" id="PF00009">
    <property type="entry name" value="GTP_EFTU"/>
    <property type="match status" value="1"/>
</dbReference>
<dbReference type="NCBIfam" id="NF001964">
    <property type="entry name" value="PRK00741.1"/>
    <property type="match status" value="1"/>
</dbReference>
<evidence type="ECO:0000313" key="10">
    <source>
        <dbReference type="EMBL" id="EHM40609.1"/>
    </source>
</evidence>
<dbReference type="Proteomes" id="UP000005481">
    <property type="component" value="Unassembled WGS sequence"/>
</dbReference>
<dbReference type="InterPro" id="IPR053905">
    <property type="entry name" value="EF-G-like_DII"/>
</dbReference>
<dbReference type="PATRIC" id="fig|861450.3.peg.1105"/>
<evidence type="ECO:0000256" key="6">
    <source>
        <dbReference type="ARBA" id="ARBA00023134"/>
    </source>
</evidence>
<dbReference type="GO" id="GO:0005829">
    <property type="term" value="C:cytosol"/>
    <property type="evidence" value="ECO:0007669"/>
    <property type="project" value="TreeGrafter"/>
</dbReference>
<keyword evidence="11" id="KW-1185">Reference proteome</keyword>
<comment type="caution">
    <text evidence="8">Lacks conserved residue(s) required for the propagation of feature annotation.</text>
</comment>
<evidence type="ECO:0000256" key="5">
    <source>
        <dbReference type="ARBA" id="ARBA00022917"/>
    </source>
</evidence>
<dbReference type="Pfam" id="PF16658">
    <property type="entry name" value="RF3_C"/>
    <property type="match status" value="1"/>
</dbReference>
<dbReference type="PANTHER" id="PTHR43556:SF2">
    <property type="entry name" value="PEPTIDE CHAIN RELEASE FACTOR RF3"/>
    <property type="match status" value="1"/>
</dbReference>
<dbReference type="PROSITE" id="PS00301">
    <property type="entry name" value="G_TR_1"/>
    <property type="match status" value="1"/>
</dbReference>
<keyword evidence="4 8" id="KW-0547">Nucleotide-binding</keyword>
<evidence type="ECO:0000313" key="11">
    <source>
        <dbReference type="Proteomes" id="UP000005481"/>
    </source>
</evidence>
<comment type="similarity">
    <text evidence="2 8">Belongs to the TRAFAC class translation factor GTPase superfamily. Classic translation factor GTPase family. PrfC subfamily.</text>
</comment>
<dbReference type="HAMAP" id="MF_00072">
    <property type="entry name" value="Rel_fac_3"/>
    <property type="match status" value="1"/>
</dbReference>
<organism evidence="10 11">
    <name type="scientific">Anaeroglobus geminatus F0357</name>
    <dbReference type="NCBI Taxonomy" id="861450"/>
    <lineage>
        <taxon>Bacteria</taxon>
        <taxon>Bacillati</taxon>
        <taxon>Bacillota</taxon>
        <taxon>Negativicutes</taxon>
        <taxon>Veillonellales</taxon>
        <taxon>Veillonellaceae</taxon>
        <taxon>Anaeroglobus</taxon>
    </lineage>
</organism>
<comment type="subcellular location">
    <subcellularLocation>
        <location evidence="1 8">Cytoplasm</location>
    </subcellularLocation>
</comment>
<keyword evidence="3 8" id="KW-0963">Cytoplasm</keyword>
<dbReference type="NCBIfam" id="TIGR00503">
    <property type="entry name" value="prfC"/>
    <property type="match status" value="1"/>
</dbReference>
<comment type="caution">
    <text evidence="10">The sequence shown here is derived from an EMBL/GenBank/DDBJ whole genome shotgun (WGS) entry which is preliminary data.</text>
</comment>
<feature type="binding site" evidence="8">
    <location>
        <begin position="85"/>
        <end position="89"/>
    </location>
    <ligand>
        <name>GTP</name>
        <dbReference type="ChEBI" id="CHEBI:37565"/>
    </ligand>
</feature>
<dbReference type="NCBIfam" id="TIGR00231">
    <property type="entry name" value="small_GTP"/>
    <property type="match status" value="1"/>
</dbReference>
<dbReference type="InterPro" id="IPR005225">
    <property type="entry name" value="Small_GTP-bd"/>
</dbReference>
<dbReference type="STRING" id="861450.HMPREF0080_01187"/>
<dbReference type="GO" id="GO:0003924">
    <property type="term" value="F:GTPase activity"/>
    <property type="evidence" value="ECO:0007669"/>
    <property type="project" value="InterPro"/>
</dbReference>
<dbReference type="SUPFAM" id="SSF52540">
    <property type="entry name" value="P-loop containing nucleoside triphosphate hydrolases"/>
    <property type="match status" value="1"/>
</dbReference>
<proteinExistence type="inferred from homology"/>
<dbReference type="InterPro" id="IPR032090">
    <property type="entry name" value="RF3_C"/>
</dbReference>
<dbReference type="OrthoDB" id="9804431at2"/>
<dbReference type="FunFam" id="3.40.50.300:FF:000542">
    <property type="entry name" value="Peptide chain release factor 3"/>
    <property type="match status" value="1"/>
</dbReference>
<reference evidence="10 11" key="1">
    <citation type="submission" date="2011-08" db="EMBL/GenBank/DDBJ databases">
        <authorList>
            <person name="Weinstock G."/>
            <person name="Sodergren E."/>
            <person name="Clifton S."/>
            <person name="Fulton L."/>
            <person name="Fulton B."/>
            <person name="Courtney L."/>
            <person name="Fronick C."/>
            <person name="Harrison M."/>
            <person name="Strong C."/>
            <person name="Farmer C."/>
            <person name="Delahaunty K."/>
            <person name="Markovic C."/>
            <person name="Hall O."/>
            <person name="Minx P."/>
            <person name="Tomlinson C."/>
            <person name="Mitreva M."/>
            <person name="Hou S."/>
            <person name="Chen J."/>
            <person name="Wollam A."/>
            <person name="Pepin K.H."/>
            <person name="Johnson M."/>
            <person name="Bhonagiri V."/>
            <person name="Zhang X."/>
            <person name="Suruliraj S."/>
            <person name="Warren W."/>
            <person name="Chinwalla A."/>
            <person name="Mardis E.R."/>
            <person name="Wilson R.K."/>
        </authorList>
    </citation>
    <scope>NUCLEOTIDE SEQUENCE [LARGE SCALE GENOMIC DNA]</scope>
    <source>
        <strain evidence="10 11">F0357</strain>
    </source>
</reference>
<dbReference type="PANTHER" id="PTHR43556">
    <property type="entry name" value="PEPTIDE CHAIN RELEASE FACTOR RF3"/>
    <property type="match status" value="1"/>
</dbReference>
<dbReference type="Pfam" id="PF22042">
    <property type="entry name" value="EF-G_D2"/>
    <property type="match status" value="1"/>
</dbReference>
<evidence type="ECO:0000256" key="3">
    <source>
        <dbReference type="ARBA" id="ARBA00022490"/>
    </source>
</evidence>
<feature type="binding site" evidence="8">
    <location>
        <begin position="17"/>
        <end position="24"/>
    </location>
    <ligand>
        <name>GTP</name>
        <dbReference type="ChEBI" id="CHEBI:37565"/>
    </ligand>
</feature>
<dbReference type="InterPro" id="IPR041732">
    <property type="entry name" value="RF3_GTP-bd"/>
</dbReference>
<dbReference type="InterPro" id="IPR004548">
    <property type="entry name" value="PrfC"/>
</dbReference>
<name>G9YHQ3_9FIRM</name>
<dbReference type="InterPro" id="IPR027417">
    <property type="entry name" value="P-loop_NTPase"/>
</dbReference>
<evidence type="ECO:0000256" key="1">
    <source>
        <dbReference type="ARBA" id="ARBA00004496"/>
    </source>
</evidence>
<dbReference type="GO" id="GO:0016149">
    <property type="term" value="F:translation release factor activity, codon specific"/>
    <property type="evidence" value="ECO:0007669"/>
    <property type="project" value="UniProtKB-UniRule"/>
</dbReference>
<dbReference type="HOGENOM" id="CLU_002794_2_1_9"/>
<dbReference type="GO" id="GO:0016150">
    <property type="term" value="F:translation release factor activity, codon nonspecific"/>
    <property type="evidence" value="ECO:0007669"/>
    <property type="project" value="TreeGrafter"/>
</dbReference>
<dbReference type="GO" id="GO:0005525">
    <property type="term" value="F:GTP binding"/>
    <property type="evidence" value="ECO:0007669"/>
    <property type="project" value="UniProtKB-UniRule"/>
</dbReference>
<feature type="domain" description="Tr-type G" evidence="9">
    <location>
        <begin position="8"/>
        <end position="278"/>
    </location>
</feature>
<evidence type="ECO:0000256" key="8">
    <source>
        <dbReference type="HAMAP-Rule" id="MF_00072"/>
    </source>
</evidence>
<dbReference type="AlphaFoldDB" id="G9YHQ3"/>
<dbReference type="CDD" id="cd04169">
    <property type="entry name" value="RF3"/>
    <property type="match status" value="1"/>
</dbReference>
<evidence type="ECO:0000256" key="7">
    <source>
        <dbReference type="ARBA" id="ARBA00073639"/>
    </source>
</evidence>
<dbReference type="FunFam" id="3.30.70.3280:FF:000001">
    <property type="entry name" value="Peptide chain release factor 3"/>
    <property type="match status" value="1"/>
</dbReference>
<dbReference type="InterPro" id="IPR035647">
    <property type="entry name" value="EFG_III/V"/>
</dbReference>
<sequence length="535" mass="60659">MSLIEEVNKRRTFAIISHPDAGKTTLTEKLLLYGGAIHLAGSVKARKTAKHAVSDWMEIEKQRGISVTSSVLQFDYEGRRINILDTPGHQDFSEDTYRTLMAADSAVMLIDVAKGVEEQTKKLFKVCRERGIPIFTFINKIDRFGRNPFDLMDEIETVLGIHAYPMNWPLGVNGSYEGIYDRTTSSIELFAKDTNHGQRKLSSTKGSAADPAFKELLSEEVHRSLIDDIELLDAAGDEFSMEKIKNGTLTPMFFGSAMTNFGVKPFLEKFLELAPQPQPRQAKERTVEPTDEQFTSFIFKIQANMNPQHHDRIVFMRICSGTFEKGMTVTHRQSGKQLRLLQPQQFLATERTMVEDAWPGDIIGVFDSSSLGVGDTLYAGKKQVTFADFPTFPAELFARIRAKDSLKRKQFLKGMTQLAQEGAVQIYENPGSLESYIVGAVGQLQFEVLEHRLLHEYGVTLEMNRLSYTVAKWIYSETRKYTDLKNIDSAMIVKDHKQRTVLLIANEWQAGWIRERNPDFLFCSTPDELPPSEKL</sequence>
<comment type="function">
    <text evidence="8">Increases the formation of ribosomal termination complexes and stimulates activities of RF-1 and RF-2. It binds guanine nucleotides and has strong preference for UGA stop codons. It may interact directly with the ribosome. The stimulation of RF-1 and RF-2 is significantly reduced by GTP and GDP, but not by GMP.</text>
</comment>
<gene>
    <name evidence="8" type="primary">prfC</name>
    <name evidence="10" type="ORF">HMPREF0080_01187</name>
</gene>
<keyword evidence="5 8" id="KW-0648">Protein biosynthesis</keyword>
<dbReference type="Gene3D" id="3.40.50.300">
    <property type="entry name" value="P-loop containing nucleotide triphosphate hydrolases"/>
    <property type="match status" value="1"/>
</dbReference>
<accession>G9YHQ3</accession>
<dbReference type="InterPro" id="IPR038467">
    <property type="entry name" value="RF3_dom_3_sf"/>
</dbReference>
<evidence type="ECO:0000256" key="4">
    <source>
        <dbReference type="ARBA" id="ARBA00022741"/>
    </source>
</evidence>
<dbReference type="eggNOG" id="COG4108">
    <property type="taxonomic scope" value="Bacteria"/>
</dbReference>
<evidence type="ECO:0000256" key="2">
    <source>
        <dbReference type="ARBA" id="ARBA00009978"/>
    </source>
</evidence>
<dbReference type="EMBL" id="AGCJ01000044">
    <property type="protein sequence ID" value="EHM40609.1"/>
    <property type="molecule type" value="Genomic_DNA"/>
</dbReference>